<dbReference type="AlphaFoldDB" id="A0A7K3M595"/>
<name>A0A7K3M595_9ACTN</name>
<sequence>MTDTETFRALARSSPWLWTSVRFSRTTIRQGERSRVQAWIRRPGMMRAEPDDAPAVVINGADESSGGRGTSMTMPARPGFLGKILGRGRASELNQPTFRTPQDPLAPQPVWRADGLVAQRPGDLTVVYDDPMYQDYQWVAMLDPVELADGTEPDDAQSLTGGSSVDPSTLASHPAAVDVIELSETEHHGRPAIEALVLPTRAYSPRCSCCPLLFSAVSAAHMREEGAPLPPPLPVFAEAYRVKLDRHTGICVSLRDIGGDRDGEGFEVVIGEVDAEYSETLFGAGSPP</sequence>
<protein>
    <submittedName>
        <fullName evidence="2">Uncharacterized protein</fullName>
    </submittedName>
</protein>
<comment type="caution">
    <text evidence="2">The sequence shown here is derived from an EMBL/GenBank/DDBJ whole genome shotgun (WGS) entry which is preliminary data.</text>
</comment>
<dbReference type="RefSeq" id="WP_162451178.1">
    <property type="nucleotide sequence ID" value="NZ_WLZY01000005.1"/>
</dbReference>
<reference evidence="2 3" key="1">
    <citation type="submission" date="2019-11" db="EMBL/GenBank/DDBJ databases">
        <authorList>
            <person name="Li X.-J."/>
            <person name="Feng X.-M."/>
        </authorList>
    </citation>
    <scope>NUCLEOTIDE SEQUENCE [LARGE SCALE GENOMIC DNA]</scope>
    <source>
        <strain evidence="2 3">XMNu-373</strain>
    </source>
</reference>
<proteinExistence type="predicted"/>
<keyword evidence="3" id="KW-1185">Reference proteome</keyword>
<dbReference type="EMBL" id="WLZY01000005">
    <property type="protein sequence ID" value="NDL58474.1"/>
    <property type="molecule type" value="Genomic_DNA"/>
</dbReference>
<feature type="region of interest" description="Disordered" evidence="1">
    <location>
        <begin position="149"/>
        <end position="170"/>
    </location>
</feature>
<accession>A0A7K3M595</accession>
<feature type="compositionally biased region" description="Polar residues" evidence="1">
    <location>
        <begin position="157"/>
        <end position="170"/>
    </location>
</feature>
<evidence type="ECO:0000256" key="1">
    <source>
        <dbReference type="SAM" id="MobiDB-lite"/>
    </source>
</evidence>
<organism evidence="2 3">
    <name type="scientific">Phytoactinopolyspora mesophila</name>
    <dbReference type="NCBI Taxonomy" id="2650750"/>
    <lineage>
        <taxon>Bacteria</taxon>
        <taxon>Bacillati</taxon>
        <taxon>Actinomycetota</taxon>
        <taxon>Actinomycetes</taxon>
        <taxon>Jiangellales</taxon>
        <taxon>Jiangellaceae</taxon>
        <taxon>Phytoactinopolyspora</taxon>
    </lineage>
</organism>
<evidence type="ECO:0000313" key="2">
    <source>
        <dbReference type="EMBL" id="NDL58474.1"/>
    </source>
</evidence>
<dbReference type="Proteomes" id="UP000460435">
    <property type="component" value="Unassembled WGS sequence"/>
</dbReference>
<gene>
    <name evidence="2" type="ORF">F7O44_15500</name>
</gene>
<evidence type="ECO:0000313" key="3">
    <source>
        <dbReference type="Proteomes" id="UP000460435"/>
    </source>
</evidence>